<dbReference type="InterPro" id="IPR043138">
    <property type="entry name" value="GGT_lsub"/>
</dbReference>
<evidence type="ECO:0000313" key="1">
    <source>
        <dbReference type="EMBL" id="PSN84613.1"/>
    </source>
</evidence>
<sequence length="576" mass="64083">MSSNFTSRPVIVGRNGVVTSSHYLATLSGIRVLEKGGNAFDAAAAVGFSMAVLEPHMNSLGGEVPVIFYSAKEDRVVVVSGQGPAPQNAKIEWFKAQGLRLIPGDGFLPLVVPSMVATWIEILKRYGTMSLKEVASFALELAENGIPMSSKLRDYILEYKERFLKEWPTTAKTFLPNGKVPEINEIFVQPELANTLRLLIEAERSASEYDRIAGLEAARSAFYEGIIAQKTSEFVQKPVLDASGKPHQGFITEDDFARYKVKFEEPVCVNYGEYTVFKCGPWTQGPVFLQQLNILEEFELSKIGHNSADYIHLLVEAAKLAFADREKYYGDPEFDHVPLETLLSKKYAALQGNKIDMNCASDLPIEGAEANWEFEQKGGDTTHFDVIDKWGNMVSATQSGGWIWSSPLIEGLGFALSTRAQMFYLDPRRNNCLAPNKRPRTTLTPTLVYKNNKPFMIFGTPGGDQQDQWTLQFFLNYTTFGMNLQQALDAPSFHTLHFPSSFYPRRAHPKTVVIEDRVKSSVIEELRKRGHVVKLTGGWQNGRLTAAVRDFEKGVLLAAASPKADDGGSTAYAFGW</sequence>
<dbReference type="EMBL" id="NEXC01000001">
    <property type="protein sequence ID" value="PSN84613.1"/>
    <property type="molecule type" value="Genomic_DNA"/>
</dbReference>
<dbReference type="InterPro" id="IPR029055">
    <property type="entry name" value="Ntn_hydrolases_N"/>
</dbReference>
<proteinExistence type="predicted"/>
<dbReference type="Pfam" id="PF01019">
    <property type="entry name" value="G_glu_transpept"/>
    <property type="match status" value="1"/>
</dbReference>
<gene>
    <name evidence="1" type="ORF">B9Q01_00265</name>
</gene>
<dbReference type="PANTHER" id="PTHR43881">
    <property type="entry name" value="GAMMA-GLUTAMYLTRANSPEPTIDASE (AFU_ORTHOLOGUE AFUA_4G13580)"/>
    <property type="match status" value="1"/>
</dbReference>
<dbReference type="Gene3D" id="1.10.246.130">
    <property type="match status" value="1"/>
</dbReference>
<dbReference type="InterPro" id="IPR043137">
    <property type="entry name" value="GGT_ssub_C"/>
</dbReference>
<dbReference type="Gene3D" id="3.60.20.40">
    <property type="match status" value="1"/>
</dbReference>
<dbReference type="SUPFAM" id="SSF56235">
    <property type="entry name" value="N-terminal nucleophile aminohydrolases (Ntn hydrolases)"/>
    <property type="match status" value="1"/>
</dbReference>
<comment type="caution">
    <text evidence="1">The sequence shown here is derived from an EMBL/GenBank/DDBJ whole genome shotgun (WGS) entry which is preliminary data.</text>
</comment>
<organism evidence="1 2">
    <name type="scientific">Candidatus Marsarchaeota G1 archaeon OSP_D</name>
    <dbReference type="NCBI Taxonomy" id="1978155"/>
    <lineage>
        <taxon>Archaea</taxon>
        <taxon>Candidatus Marsarchaeota</taxon>
        <taxon>Candidatus Marsarchaeota group 1</taxon>
    </lineage>
</organism>
<dbReference type="PANTHER" id="PTHR43881:SF1">
    <property type="entry name" value="GAMMA-GLUTAMYLTRANSPEPTIDASE (AFU_ORTHOLOGUE AFUA_4G13580)"/>
    <property type="match status" value="1"/>
</dbReference>
<accession>A0A2R6AE67</accession>
<evidence type="ECO:0008006" key="3">
    <source>
        <dbReference type="Google" id="ProtNLM"/>
    </source>
</evidence>
<protein>
    <recommendedName>
        <fullName evidence="3">Gamma-glutamyltransferase</fullName>
    </recommendedName>
</protein>
<dbReference type="AlphaFoldDB" id="A0A2R6AE67"/>
<dbReference type="Proteomes" id="UP000240880">
    <property type="component" value="Unassembled WGS sequence"/>
</dbReference>
<reference evidence="1 2" key="1">
    <citation type="submission" date="2017-04" db="EMBL/GenBank/DDBJ databases">
        <title>Novel microbial lineages endemic to geothermal iron-oxide mats fill important gaps in the evolutionary history of Archaea.</title>
        <authorList>
            <person name="Jay Z.J."/>
            <person name="Beam J.P."/>
            <person name="Dlakic M."/>
            <person name="Rusch D.B."/>
            <person name="Kozubal M.A."/>
            <person name="Inskeep W.P."/>
        </authorList>
    </citation>
    <scope>NUCLEOTIDE SEQUENCE [LARGE SCALE GENOMIC DNA]</scope>
    <source>
        <strain evidence="1">OSP_D</strain>
    </source>
</reference>
<name>A0A2R6AE67_9ARCH</name>
<dbReference type="InterPro" id="IPR052896">
    <property type="entry name" value="GGT-like_enzyme"/>
</dbReference>
<evidence type="ECO:0000313" key="2">
    <source>
        <dbReference type="Proteomes" id="UP000240880"/>
    </source>
</evidence>
<dbReference type="PRINTS" id="PR01210">
    <property type="entry name" value="GGTRANSPTASE"/>
</dbReference>